<dbReference type="NCBIfam" id="TIGR04131">
    <property type="entry name" value="Bac_Flav_CTERM"/>
    <property type="match status" value="1"/>
</dbReference>
<feature type="domain" description="Ig-like" evidence="2">
    <location>
        <begin position="323"/>
        <end position="404"/>
    </location>
</feature>
<sequence>MKKFLAAAALLLFYIQAQAQLGFCTGSKGDPIFHEDFGSGTGTGPPLAPGITNYTFISEDPQDGQYTIADDIGNVITSWHQNLPNETLSNGRALIVNADYTAGLFYKTSISGLCENTTYEFSAFLINIYNRASQVCENGGIPINVRFEIWDESGTVLLNGGNTGDITSTNSPKWDRYALTFRSEPGQGSVILKMFNNGAGGCGNDLAIDDIIFRSCGDLTTVETTDGSTGIYAVCEENAPVNINLVASPDNSVYDEHYFQWQKSPDANSWTDIPGANSQNYNTGNINSTTYYRVKVAEDQVNLSSNVCSSASEFFELKIVQLPDAPQSNGNLQICEGDPIPALSVDVPDGIEVNWYDSSSGGNLLKENSLSYTPPDEGTFYAEAKAAGYNCKLSPRTAISLTINEVPSTSDEYLQLCPGSSQILDAGLTGMDYAWNTGQNSRTISINSSGTFTVKITNAWGCSAEKVFTVEMAANSTISEVVSEEEKVIILTKEEGKLLYSLDGLNYQSSNIFPSVPGGVYTAYVKDLADCQVSTMEFPHIVFPKYITPNNDGYHDTFRLNGIEYFEKSEVLIFDRYGKLLSSGRGPGFSWSGNFNGAKMPSGDYWYLVRILDYPDKKGHFSLIR</sequence>
<evidence type="ECO:0000313" key="3">
    <source>
        <dbReference type="EMBL" id="AVR46311.1"/>
    </source>
</evidence>
<dbReference type="RefSeq" id="WP_107013085.1">
    <property type="nucleotide sequence ID" value="NZ_CP028136.1"/>
</dbReference>
<gene>
    <name evidence="3" type="ORF">C7S20_14135</name>
</gene>
<dbReference type="Proteomes" id="UP000241507">
    <property type="component" value="Chromosome"/>
</dbReference>
<feature type="chain" id="PRO_5015329093" description="Ig-like domain-containing protein" evidence="1">
    <location>
        <begin position="20"/>
        <end position="625"/>
    </location>
</feature>
<evidence type="ECO:0000256" key="1">
    <source>
        <dbReference type="SAM" id="SignalP"/>
    </source>
</evidence>
<dbReference type="OrthoDB" id="1652165at2"/>
<dbReference type="Pfam" id="PF19081">
    <property type="entry name" value="Ig_7"/>
    <property type="match status" value="1"/>
</dbReference>
<name>A0A2R3Z7S0_9FLAO</name>
<evidence type="ECO:0000313" key="4">
    <source>
        <dbReference type="Proteomes" id="UP000241507"/>
    </source>
</evidence>
<proteinExistence type="predicted"/>
<dbReference type="AlphaFoldDB" id="A0A2R3Z7S0"/>
<protein>
    <recommendedName>
        <fullName evidence="2">Ig-like domain-containing protein</fullName>
    </recommendedName>
</protein>
<dbReference type="Gene3D" id="2.60.40.2700">
    <property type="match status" value="1"/>
</dbReference>
<keyword evidence="1" id="KW-0732">Signal</keyword>
<dbReference type="KEGG" id="grs:C7S20_14135"/>
<keyword evidence="4" id="KW-1185">Reference proteome</keyword>
<organism evidence="3 4">
    <name type="scientific">Christiangramia fulva</name>
    <dbReference type="NCBI Taxonomy" id="2126553"/>
    <lineage>
        <taxon>Bacteria</taxon>
        <taxon>Pseudomonadati</taxon>
        <taxon>Bacteroidota</taxon>
        <taxon>Flavobacteriia</taxon>
        <taxon>Flavobacteriales</taxon>
        <taxon>Flavobacteriaceae</taxon>
        <taxon>Christiangramia</taxon>
    </lineage>
</organism>
<dbReference type="EMBL" id="CP028136">
    <property type="protein sequence ID" value="AVR46311.1"/>
    <property type="molecule type" value="Genomic_DNA"/>
</dbReference>
<feature type="signal peptide" evidence="1">
    <location>
        <begin position="1"/>
        <end position="19"/>
    </location>
</feature>
<accession>A0A2R3Z7S0</accession>
<dbReference type="Pfam" id="PF13585">
    <property type="entry name" value="CHU_C"/>
    <property type="match status" value="1"/>
</dbReference>
<reference evidence="4" key="1">
    <citation type="submission" date="2018-03" db="EMBL/GenBank/DDBJ databases">
        <title>Gramella fulva sp. nov., isolated from a dry surface of tidal flat.</title>
        <authorList>
            <person name="Hwang S.H."/>
            <person name="Hwang W.M."/>
            <person name="Kang K."/>
            <person name="Ahn T.-Y."/>
        </authorList>
    </citation>
    <scope>NUCLEOTIDE SEQUENCE [LARGE SCALE GENOMIC DNA]</scope>
    <source>
        <strain evidence="4">SH35</strain>
    </source>
</reference>
<dbReference type="InterPro" id="IPR026341">
    <property type="entry name" value="T9SS_type_B"/>
</dbReference>
<evidence type="ECO:0000259" key="2">
    <source>
        <dbReference type="Pfam" id="PF19081"/>
    </source>
</evidence>
<dbReference type="Gene3D" id="2.60.120.260">
    <property type="entry name" value="Galactose-binding domain-like"/>
    <property type="match status" value="1"/>
</dbReference>
<dbReference type="InterPro" id="IPR044023">
    <property type="entry name" value="Ig_7"/>
</dbReference>